<keyword evidence="15" id="KW-0482">Metalloprotease</keyword>
<dbReference type="GO" id="GO:0046872">
    <property type="term" value="F:metal ion binding"/>
    <property type="evidence" value="ECO:0007669"/>
    <property type="project" value="UniProtKB-KW"/>
</dbReference>
<dbReference type="PANTHER" id="PTHR12053:SF3">
    <property type="entry name" value="CARBOXYPEPTIDASE Q"/>
    <property type="match status" value="1"/>
</dbReference>
<evidence type="ECO:0000256" key="17">
    <source>
        <dbReference type="ARBA" id="ARBA00023180"/>
    </source>
</evidence>
<dbReference type="Gene3D" id="3.50.30.30">
    <property type="match status" value="1"/>
</dbReference>
<keyword evidence="8" id="KW-0645">Protease</keyword>
<comment type="subunit">
    <text evidence="19">Homodimer. The monomeric form is inactive while the homodimer is active.</text>
</comment>
<dbReference type="PANTHER" id="PTHR12053">
    <property type="entry name" value="PROTEASE FAMILY M28 PLASMA GLUTAMATE CARBOXYPEPTIDASE-RELATED"/>
    <property type="match status" value="1"/>
</dbReference>
<keyword evidence="17" id="KW-0325">Glycoprotein</keyword>
<keyword evidence="10" id="KW-0732">Signal</keyword>
<evidence type="ECO:0000256" key="5">
    <source>
        <dbReference type="ARBA" id="ARBA00014116"/>
    </source>
</evidence>
<protein>
    <recommendedName>
        <fullName evidence="5">Carboxypeptidase Q</fullName>
    </recommendedName>
    <alternativeName>
        <fullName evidence="20">Plasma glutamate carboxypeptidase</fullName>
    </alternativeName>
</protein>
<comment type="subcellular location">
    <subcellularLocation>
        <location evidence="1">Endoplasmic reticulum</location>
    </subcellularLocation>
    <subcellularLocation>
        <location evidence="3">Golgi apparatus</location>
    </subcellularLocation>
    <subcellularLocation>
        <location evidence="2">Lysosome</location>
    </subcellularLocation>
    <subcellularLocation>
        <location evidence="4">Secreted</location>
    </subcellularLocation>
</comment>
<evidence type="ECO:0000256" key="2">
    <source>
        <dbReference type="ARBA" id="ARBA00004371"/>
    </source>
</evidence>
<dbReference type="InterPro" id="IPR039866">
    <property type="entry name" value="CPQ"/>
</dbReference>
<evidence type="ECO:0000256" key="12">
    <source>
        <dbReference type="ARBA" id="ARBA00022824"/>
    </source>
</evidence>
<dbReference type="InterPro" id="IPR046450">
    <property type="entry name" value="PA_dom_sf"/>
</dbReference>
<evidence type="ECO:0000256" key="19">
    <source>
        <dbReference type="ARBA" id="ARBA00025833"/>
    </source>
</evidence>
<evidence type="ECO:0000256" key="20">
    <source>
        <dbReference type="ARBA" id="ARBA00033328"/>
    </source>
</evidence>
<keyword evidence="14" id="KW-0333">Golgi apparatus</keyword>
<name>A0A8T4GSP8_9EURY</name>
<evidence type="ECO:0000256" key="13">
    <source>
        <dbReference type="ARBA" id="ARBA00022833"/>
    </source>
</evidence>
<dbReference type="GO" id="GO:0004180">
    <property type="term" value="F:carboxypeptidase activity"/>
    <property type="evidence" value="ECO:0007669"/>
    <property type="project" value="UniProtKB-KW"/>
</dbReference>
<dbReference type="Proteomes" id="UP000823736">
    <property type="component" value="Unassembled WGS sequence"/>
</dbReference>
<keyword evidence="18" id="KW-0458">Lysosome</keyword>
<dbReference type="AlphaFoldDB" id="A0A8T4GSP8"/>
<evidence type="ECO:0000256" key="18">
    <source>
        <dbReference type="ARBA" id="ARBA00023228"/>
    </source>
</evidence>
<evidence type="ECO:0000256" key="6">
    <source>
        <dbReference type="ARBA" id="ARBA00022525"/>
    </source>
</evidence>
<evidence type="ECO:0000256" key="15">
    <source>
        <dbReference type="ARBA" id="ARBA00023049"/>
    </source>
</evidence>
<proteinExistence type="predicted"/>
<evidence type="ECO:0000256" key="11">
    <source>
        <dbReference type="ARBA" id="ARBA00022801"/>
    </source>
</evidence>
<dbReference type="InterPro" id="IPR007484">
    <property type="entry name" value="Peptidase_M28"/>
</dbReference>
<dbReference type="SUPFAM" id="SSF52025">
    <property type="entry name" value="PA domain"/>
    <property type="match status" value="1"/>
</dbReference>
<keyword evidence="12" id="KW-0256">Endoplasmic reticulum</keyword>
<comment type="caution">
    <text evidence="23">The sequence shown here is derived from an EMBL/GenBank/DDBJ whole genome shotgun (WGS) entry which is preliminary data.</text>
</comment>
<evidence type="ECO:0000259" key="22">
    <source>
        <dbReference type="Pfam" id="PF04389"/>
    </source>
</evidence>
<evidence type="ECO:0000256" key="10">
    <source>
        <dbReference type="ARBA" id="ARBA00022729"/>
    </source>
</evidence>
<dbReference type="SUPFAM" id="SSF53187">
    <property type="entry name" value="Zn-dependent exopeptidases"/>
    <property type="match status" value="1"/>
</dbReference>
<dbReference type="Gene3D" id="3.40.630.10">
    <property type="entry name" value="Zn peptidases"/>
    <property type="match status" value="1"/>
</dbReference>
<evidence type="ECO:0000313" key="23">
    <source>
        <dbReference type="EMBL" id="MBP1986057.1"/>
    </source>
</evidence>
<accession>A0A8T4GSP8</accession>
<evidence type="ECO:0000256" key="8">
    <source>
        <dbReference type="ARBA" id="ARBA00022670"/>
    </source>
</evidence>
<keyword evidence="16" id="KW-0865">Zymogen</keyword>
<keyword evidence="6" id="KW-0964">Secreted</keyword>
<dbReference type="InterPro" id="IPR003137">
    <property type="entry name" value="PA_domain"/>
</dbReference>
<dbReference type="Pfam" id="PF04389">
    <property type="entry name" value="Peptidase_M28"/>
    <property type="match status" value="1"/>
</dbReference>
<evidence type="ECO:0000256" key="7">
    <source>
        <dbReference type="ARBA" id="ARBA00022645"/>
    </source>
</evidence>
<feature type="domain" description="Peptidase M28" evidence="22">
    <location>
        <begin position="237"/>
        <end position="413"/>
    </location>
</feature>
<keyword evidence="7" id="KW-0121">Carboxypeptidase</keyword>
<reference evidence="23" key="1">
    <citation type="submission" date="2021-03" db="EMBL/GenBank/DDBJ databases">
        <title>Genomic Encyclopedia of Type Strains, Phase IV (KMG-IV): sequencing the most valuable type-strain genomes for metagenomic binning, comparative biology and taxonomic classification.</title>
        <authorList>
            <person name="Goeker M."/>
        </authorList>
    </citation>
    <scope>NUCLEOTIDE SEQUENCE</scope>
    <source>
        <strain evidence="23">DSM 26232</strain>
    </source>
</reference>
<evidence type="ECO:0000259" key="21">
    <source>
        <dbReference type="Pfam" id="PF02225"/>
    </source>
</evidence>
<keyword evidence="11" id="KW-0378">Hydrolase</keyword>
<dbReference type="OrthoDB" id="18376at2157"/>
<evidence type="ECO:0000256" key="3">
    <source>
        <dbReference type="ARBA" id="ARBA00004555"/>
    </source>
</evidence>
<evidence type="ECO:0000256" key="4">
    <source>
        <dbReference type="ARBA" id="ARBA00004613"/>
    </source>
</evidence>
<dbReference type="Pfam" id="PF02225">
    <property type="entry name" value="PA"/>
    <property type="match status" value="1"/>
</dbReference>
<evidence type="ECO:0000256" key="1">
    <source>
        <dbReference type="ARBA" id="ARBA00004240"/>
    </source>
</evidence>
<organism evidence="23 24">
    <name type="scientific">Halolamina salifodinae</name>
    <dbReference type="NCBI Taxonomy" id="1202767"/>
    <lineage>
        <taxon>Archaea</taxon>
        <taxon>Methanobacteriati</taxon>
        <taxon>Methanobacteriota</taxon>
        <taxon>Stenosarchaea group</taxon>
        <taxon>Halobacteria</taxon>
        <taxon>Halobacteriales</taxon>
        <taxon>Haloferacaceae</taxon>
    </lineage>
</organism>
<dbReference type="RefSeq" id="WP_209490187.1">
    <property type="nucleotide sequence ID" value="NZ_JAGGLC010000001.1"/>
</dbReference>
<dbReference type="GO" id="GO:0005576">
    <property type="term" value="C:extracellular region"/>
    <property type="evidence" value="ECO:0007669"/>
    <property type="project" value="UniProtKB-SubCell"/>
</dbReference>
<keyword evidence="24" id="KW-1185">Reference proteome</keyword>
<feature type="domain" description="PA" evidence="21">
    <location>
        <begin position="102"/>
        <end position="197"/>
    </location>
</feature>
<dbReference type="EMBL" id="JAGGLC010000001">
    <property type="protein sequence ID" value="MBP1986057.1"/>
    <property type="molecule type" value="Genomic_DNA"/>
</dbReference>
<evidence type="ECO:0000256" key="14">
    <source>
        <dbReference type="ARBA" id="ARBA00023034"/>
    </source>
</evidence>
<keyword evidence="9" id="KW-0479">Metal-binding</keyword>
<evidence type="ECO:0000256" key="9">
    <source>
        <dbReference type="ARBA" id="ARBA00022723"/>
    </source>
</evidence>
<sequence>MVHLPDAVVGDAQTSLFAWNRLVDLVDVGNRMAGQQGEAEGAQIIHDAFEAAGLRNPRIEAFEIPGWWRGDSSLTVESPSQRTHGGSHQVVALPGTPAGEATAPIVDVGDGTYEEFDAKSDQLDGAIAMASSKTPEHADRWLHRMEKYVNAADHGAVAFVFRNHIAGALPPTGEVGYNNRPGPIPAVGVSREVGARLERYAAEGECEVTVEVDCRNEPATSRNVEAFVGPEGPDEGGDAEEILVTAHVDAHDIADGANDNGAGSVLVAEVGRLLSQVEDDLDSRVRLVTFGSEEIGLRGAYHCAETIDLSNVKCVINLDGACSSRNLRVGTNGFCALGELFRAVADEFDAPVSTGSSISPHGDQWAFVQEGVPATMTSTTSDQSGRGWGHTHADTLDKLDSRDLRDVATLVTEAAYRAAQDEFSVERRTRKETRNTIDEGYVQELKMGGRWPYNDLEG</sequence>
<evidence type="ECO:0000256" key="16">
    <source>
        <dbReference type="ARBA" id="ARBA00023145"/>
    </source>
</evidence>
<dbReference type="GO" id="GO:0005764">
    <property type="term" value="C:lysosome"/>
    <property type="evidence" value="ECO:0007669"/>
    <property type="project" value="UniProtKB-SubCell"/>
</dbReference>
<dbReference type="GO" id="GO:0006508">
    <property type="term" value="P:proteolysis"/>
    <property type="evidence" value="ECO:0007669"/>
    <property type="project" value="UniProtKB-KW"/>
</dbReference>
<evidence type="ECO:0000313" key="24">
    <source>
        <dbReference type="Proteomes" id="UP000823736"/>
    </source>
</evidence>
<keyword evidence="13" id="KW-0862">Zinc</keyword>
<gene>
    <name evidence="23" type="ORF">J2753_000530</name>
</gene>
<dbReference type="GO" id="GO:0070573">
    <property type="term" value="F:metallodipeptidase activity"/>
    <property type="evidence" value="ECO:0007669"/>
    <property type="project" value="InterPro"/>
</dbReference>